<evidence type="ECO:0000256" key="2">
    <source>
        <dbReference type="ARBA" id="ARBA00022737"/>
    </source>
</evidence>
<evidence type="ECO:0000313" key="5">
    <source>
        <dbReference type="Proteomes" id="UP000826195"/>
    </source>
</evidence>
<dbReference type="PROSITE" id="PS50082">
    <property type="entry name" value="WD_REPEATS_2"/>
    <property type="match status" value="1"/>
</dbReference>
<dbReference type="AlphaFoldDB" id="A0AAV7HVH6"/>
<keyword evidence="1 3" id="KW-0853">WD repeat</keyword>
<keyword evidence="5" id="KW-1185">Reference proteome</keyword>
<reference evidence="4 5" key="1">
    <citation type="journal article" date="2021" name="J. Hered.">
        <title>A chromosome-level genome assembly of the parasitoid wasp, Cotesia glomerata (Hymenoptera: Braconidae).</title>
        <authorList>
            <person name="Pinto B.J."/>
            <person name="Weis J.J."/>
            <person name="Gamble T."/>
            <person name="Ode P.J."/>
            <person name="Paul R."/>
            <person name="Zaspel J.M."/>
        </authorList>
    </citation>
    <scope>NUCLEOTIDE SEQUENCE [LARGE SCALE GENOMIC DNA]</scope>
    <source>
        <strain evidence="4">CgM1</strain>
    </source>
</reference>
<dbReference type="Gene3D" id="2.130.10.10">
    <property type="entry name" value="YVTN repeat-like/Quinoprotein amine dehydrogenase"/>
    <property type="match status" value="1"/>
</dbReference>
<comment type="caution">
    <text evidence="4">The sequence shown here is derived from an EMBL/GenBank/DDBJ whole genome shotgun (WGS) entry which is preliminary data.</text>
</comment>
<dbReference type="SUPFAM" id="SSF50978">
    <property type="entry name" value="WD40 repeat-like"/>
    <property type="match status" value="1"/>
</dbReference>
<protein>
    <submittedName>
        <fullName evidence="4">Uncharacterized protein</fullName>
    </submittedName>
</protein>
<dbReference type="InterPro" id="IPR019775">
    <property type="entry name" value="WD40_repeat_CS"/>
</dbReference>
<organism evidence="4 5">
    <name type="scientific">Cotesia glomerata</name>
    <name type="common">Lepidopteran parasitic wasp</name>
    <name type="synonym">Apanteles glomeratus</name>
    <dbReference type="NCBI Taxonomy" id="32391"/>
    <lineage>
        <taxon>Eukaryota</taxon>
        <taxon>Metazoa</taxon>
        <taxon>Ecdysozoa</taxon>
        <taxon>Arthropoda</taxon>
        <taxon>Hexapoda</taxon>
        <taxon>Insecta</taxon>
        <taxon>Pterygota</taxon>
        <taxon>Neoptera</taxon>
        <taxon>Endopterygota</taxon>
        <taxon>Hymenoptera</taxon>
        <taxon>Apocrita</taxon>
        <taxon>Ichneumonoidea</taxon>
        <taxon>Braconidae</taxon>
        <taxon>Microgastrinae</taxon>
        <taxon>Cotesia</taxon>
    </lineage>
</organism>
<gene>
    <name evidence="4" type="ORF">KQX54_004584</name>
</gene>
<proteinExistence type="predicted"/>
<dbReference type="InterPro" id="IPR001680">
    <property type="entry name" value="WD40_rpt"/>
</dbReference>
<dbReference type="EMBL" id="JAHXZJ010002982">
    <property type="protein sequence ID" value="KAH0534496.1"/>
    <property type="molecule type" value="Genomic_DNA"/>
</dbReference>
<dbReference type="Proteomes" id="UP000826195">
    <property type="component" value="Unassembled WGS sequence"/>
</dbReference>
<sequence>MELRLVCRLFYHLIEYNLDETQEWRSLAYKTLYDDCLYTTMQRAFPYHIVTEKDHPILWRRTYLSSKKWKKVMENEHKKDSIILVSSCSKISCIRTFDKYISIALDNGVIENYTIDDLKTPYSLAHHNTYIKQIVFWYTNDEVLIVTVGQDNGLKFWDLQNKKEIVTTGFYANCINSGECRHFCIGEWDGILTSYEKIDNQITTGSKCDLRLNTNEKILNHATNGISMAALAYHDYKMKIYHYCAKLEGKRLIGFNVTYESSEVDVPERLLSSLHEILILTNTIYFIVADEKIVTTHLIRPKWYNFNSTEYFKCRVRSIALHAQILMFGLEDGSIHLLHITCYYDLMKLGKRIRHSRKIMVDIIPIINLTILEVDEKPCIVATTDRRVHLINFF</sequence>
<feature type="repeat" description="WD" evidence="3">
    <location>
        <begin position="138"/>
        <end position="167"/>
    </location>
</feature>
<accession>A0AAV7HVH6</accession>
<evidence type="ECO:0000313" key="4">
    <source>
        <dbReference type="EMBL" id="KAH0534496.1"/>
    </source>
</evidence>
<dbReference type="PROSITE" id="PS00678">
    <property type="entry name" value="WD_REPEATS_1"/>
    <property type="match status" value="1"/>
</dbReference>
<name>A0AAV7HVH6_COTGL</name>
<dbReference type="InterPro" id="IPR036322">
    <property type="entry name" value="WD40_repeat_dom_sf"/>
</dbReference>
<dbReference type="InterPro" id="IPR015943">
    <property type="entry name" value="WD40/YVTN_repeat-like_dom_sf"/>
</dbReference>
<evidence type="ECO:0000256" key="1">
    <source>
        <dbReference type="ARBA" id="ARBA00022574"/>
    </source>
</evidence>
<evidence type="ECO:0000256" key="3">
    <source>
        <dbReference type="PROSITE-ProRule" id="PRU00221"/>
    </source>
</evidence>
<keyword evidence="2" id="KW-0677">Repeat</keyword>